<dbReference type="Proteomes" id="UP000256780">
    <property type="component" value="Chromosome CBM2587_a"/>
</dbReference>
<proteinExistence type="predicted"/>
<comment type="caution">
    <text evidence="1">The sequence shown here is derived from an EMBL/GenBank/DDBJ whole genome shotgun (WGS) entry which is preliminary data.</text>
</comment>
<dbReference type="AlphaFoldDB" id="A0A375BMQ9"/>
<name>A0A375BMQ9_9BURK</name>
<protein>
    <submittedName>
        <fullName evidence="1">Uncharacterized protein</fullName>
    </submittedName>
</protein>
<organism evidence="1">
    <name type="scientific">Cupriavidus taiwanensis</name>
    <dbReference type="NCBI Taxonomy" id="164546"/>
    <lineage>
        <taxon>Bacteria</taxon>
        <taxon>Pseudomonadati</taxon>
        <taxon>Pseudomonadota</taxon>
        <taxon>Betaproteobacteria</taxon>
        <taxon>Burkholderiales</taxon>
        <taxon>Burkholderiaceae</taxon>
        <taxon>Cupriavidus</taxon>
    </lineage>
</organism>
<accession>A0A375BMQ9</accession>
<reference evidence="1" key="1">
    <citation type="submission" date="2018-01" db="EMBL/GenBank/DDBJ databases">
        <authorList>
            <person name="Clerissi C."/>
        </authorList>
    </citation>
    <scope>NUCLEOTIDE SEQUENCE</scope>
    <source>
        <strain evidence="1">Cupriavidus sp. LMG 19464</strain>
    </source>
</reference>
<gene>
    <name evidence="1" type="ORF">CBM2587_A170057</name>
</gene>
<dbReference type="EMBL" id="OFSQ01000009">
    <property type="protein sequence ID" value="SOY47991.1"/>
    <property type="molecule type" value="Genomic_DNA"/>
</dbReference>
<sequence length="86" mass="9524">MAVRQRPSIPCKSRLSADTAFAAVRLWPFASVTFWGILRGISECPVFSAPNAMPRTVEPLTDTKIRNAKPREKAYKVSTVEASTSR</sequence>
<evidence type="ECO:0000313" key="1">
    <source>
        <dbReference type="EMBL" id="SOY47991.1"/>
    </source>
</evidence>